<dbReference type="EMBL" id="VCDN01000047">
    <property type="protein sequence ID" value="MDX7988240.1"/>
    <property type="molecule type" value="Genomic_DNA"/>
</dbReference>
<proteinExistence type="predicted"/>
<feature type="signal peptide" evidence="1">
    <location>
        <begin position="1"/>
        <end position="18"/>
    </location>
</feature>
<sequence>MKKIICALFLLASFNVFAQSINDAVLQKSMKGWQPLSISDSGNIITLTMNEDQITKDIYQAVIKMGVCAPLWLAEKGTSYLKKTKEIKVLNRHSYSGYVFENPRSSCDELGKVADDRVSLTILSHTHVHSNIKQ</sequence>
<dbReference type="Proteomes" id="UP001271890">
    <property type="component" value="Unassembled WGS sequence"/>
</dbReference>
<protein>
    <submittedName>
        <fullName evidence="2">Uncharacterized protein</fullName>
    </submittedName>
</protein>
<evidence type="ECO:0000313" key="2">
    <source>
        <dbReference type="EMBL" id="MDX7988240.1"/>
    </source>
</evidence>
<keyword evidence="3" id="KW-1185">Reference proteome</keyword>
<name>A0ABU4SBU2_9GAMM</name>
<dbReference type="RefSeq" id="WP_319930644.1">
    <property type="nucleotide sequence ID" value="NZ_VCDN01000047.1"/>
</dbReference>
<evidence type="ECO:0000256" key="1">
    <source>
        <dbReference type="SAM" id="SignalP"/>
    </source>
</evidence>
<reference evidence="3" key="1">
    <citation type="journal article" date="2024" name="Toxins">
        <title>Genome Sequence Analysis of Native Xenorhabdus Strains Isolated from Entomopathogenic Nematodes in Argentina.</title>
        <authorList>
            <person name="Palma L."/>
            <person name="Frizzo L."/>
            <person name="Kaiser S."/>
            <person name="Berry C."/>
            <person name="Caballero P."/>
            <person name="Bode H.B."/>
            <person name="Del Valle E.E."/>
        </authorList>
    </citation>
    <scope>NUCLEOTIDE SEQUENCE [LARGE SCALE GENOMIC DNA]</scope>
    <source>
        <strain evidence="3">12</strain>
    </source>
</reference>
<evidence type="ECO:0000313" key="3">
    <source>
        <dbReference type="Proteomes" id="UP001271890"/>
    </source>
</evidence>
<organism evidence="2 3">
    <name type="scientific">Xenorhabdus santafensis</name>
    <dbReference type="NCBI Taxonomy" id="2582833"/>
    <lineage>
        <taxon>Bacteria</taxon>
        <taxon>Pseudomonadati</taxon>
        <taxon>Pseudomonadota</taxon>
        <taxon>Gammaproteobacteria</taxon>
        <taxon>Enterobacterales</taxon>
        <taxon>Morganellaceae</taxon>
        <taxon>Xenorhabdus</taxon>
    </lineage>
</organism>
<keyword evidence="1" id="KW-0732">Signal</keyword>
<accession>A0ABU4SBU2</accession>
<feature type="chain" id="PRO_5045057205" evidence="1">
    <location>
        <begin position="19"/>
        <end position="134"/>
    </location>
</feature>
<comment type="caution">
    <text evidence="2">The sequence shown here is derived from an EMBL/GenBank/DDBJ whole genome shotgun (WGS) entry which is preliminary data.</text>
</comment>
<gene>
    <name evidence="2" type="ORF">FE392_13010</name>
</gene>